<dbReference type="GO" id="GO:0046961">
    <property type="term" value="F:proton-transporting ATPase activity, rotational mechanism"/>
    <property type="evidence" value="ECO:0007669"/>
    <property type="project" value="InterPro"/>
</dbReference>
<sequence>MKAKIMRSVRPTRIELQKIRKRIVLSERGLELLQDKLDAMIREMTGMKAEYNALAEECMKHVKTAYPALTRAGMSMGWRNLSALASTSDEMKDVDMHTRNIMGRRVPEIEVPDRLRDSPLPGYTLSGTTSYLDSARAEFEELTLAYLRVAEAEGVIRSLNGEIRKTRRRVNALENVMIPSLNATAGYIESYLEELEREELFRRKWAKSALGGERRWR</sequence>
<keyword evidence="4" id="KW-1003">Cell membrane</keyword>
<dbReference type="Proteomes" id="UP000005741">
    <property type="component" value="Chromosome"/>
</dbReference>
<dbReference type="HOGENOM" id="CLU_069688_2_1_2"/>
<dbReference type="GO" id="GO:0046933">
    <property type="term" value="F:proton-transporting ATP synthase activity, rotational mechanism"/>
    <property type="evidence" value="ECO:0007669"/>
    <property type="project" value="UniProtKB-UniRule"/>
</dbReference>
<comment type="function">
    <text evidence="4">Component of the A-type ATP synthase that produces ATP from ADP in the presence of a proton gradient across the membrane.</text>
</comment>
<keyword evidence="4" id="KW-0066">ATP synthesis</keyword>
<dbReference type="Pfam" id="PF01813">
    <property type="entry name" value="ATP-synt_D"/>
    <property type="match status" value="1"/>
</dbReference>
<evidence type="ECO:0000256" key="3">
    <source>
        <dbReference type="ARBA" id="ARBA00023065"/>
    </source>
</evidence>
<dbReference type="AlphaFoldDB" id="H1YZE6"/>
<keyword evidence="2 4" id="KW-0813">Transport</keyword>
<evidence type="ECO:0000256" key="5">
    <source>
        <dbReference type="SAM" id="Coils"/>
    </source>
</evidence>
<dbReference type="HAMAP" id="MF_00271">
    <property type="entry name" value="ATP_synth_D_arch"/>
    <property type="match status" value="1"/>
</dbReference>
<comment type="similarity">
    <text evidence="1 4">Belongs to the V-ATPase D subunit family.</text>
</comment>
<dbReference type="InterPro" id="IPR002699">
    <property type="entry name" value="V_ATPase_D"/>
</dbReference>
<comment type="subunit">
    <text evidence="4">Has multiple subunits with at least A(3), B(3), C, D, E, F, H, I and proteolipid K(x).</text>
</comment>
<reference evidence="6 7" key="1">
    <citation type="submission" date="2011-10" db="EMBL/GenBank/DDBJ databases">
        <title>The Improved High-Quality Draft genome of Methanoplanus limicola DSM 2279.</title>
        <authorList>
            <consortium name="US DOE Joint Genome Institute (JGI-PGF)"/>
            <person name="Lucas S."/>
            <person name="Copeland A."/>
            <person name="Lapidus A."/>
            <person name="Glavina del Rio T."/>
            <person name="Dalin E."/>
            <person name="Tice H."/>
            <person name="Bruce D."/>
            <person name="Goodwin L."/>
            <person name="Pitluck S."/>
            <person name="Peters L."/>
            <person name="Mikhailova N."/>
            <person name="Lu M."/>
            <person name="Kyrpides N."/>
            <person name="Mavromatis K."/>
            <person name="Ivanova N."/>
            <person name="Markowitz V."/>
            <person name="Cheng J.-F."/>
            <person name="Hugenholtz P."/>
            <person name="Woyke T."/>
            <person name="Wu D."/>
            <person name="Wirth R."/>
            <person name="Brambilla E.-M."/>
            <person name="Klenk H.-P."/>
            <person name="Eisen J.A."/>
        </authorList>
    </citation>
    <scope>NUCLEOTIDE SEQUENCE [LARGE SCALE GENOMIC DNA]</scope>
    <source>
        <strain evidence="6 7">DSM 2279</strain>
    </source>
</reference>
<dbReference type="Gene3D" id="1.10.287.3240">
    <property type="match status" value="1"/>
</dbReference>
<dbReference type="NCBIfam" id="TIGR00309">
    <property type="entry name" value="V_ATPase_subD"/>
    <property type="match status" value="1"/>
</dbReference>
<dbReference type="STRING" id="937775.Metlim_1966"/>
<accession>H1YZE6</accession>
<keyword evidence="4" id="KW-0472">Membrane</keyword>
<dbReference type="EMBL" id="CM001436">
    <property type="protein sequence ID" value="EHQ36055.1"/>
    <property type="molecule type" value="Genomic_DNA"/>
</dbReference>
<evidence type="ECO:0000256" key="2">
    <source>
        <dbReference type="ARBA" id="ARBA00022448"/>
    </source>
</evidence>
<dbReference type="GO" id="GO:0005524">
    <property type="term" value="F:ATP binding"/>
    <property type="evidence" value="ECO:0007669"/>
    <property type="project" value="UniProtKB-UniRule"/>
</dbReference>
<feature type="coiled-coil region" evidence="5">
    <location>
        <begin position="149"/>
        <end position="176"/>
    </location>
</feature>
<comment type="subcellular location">
    <subcellularLocation>
        <location evidence="4">Cell membrane</location>
        <topology evidence="4">Peripheral membrane protein</topology>
    </subcellularLocation>
</comment>
<keyword evidence="4" id="KW-0375">Hydrogen ion transport</keyword>
<evidence type="ECO:0000256" key="4">
    <source>
        <dbReference type="HAMAP-Rule" id="MF_00271"/>
    </source>
</evidence>
<dbReference type="OrthoDB" id="117390at2157"/>
<keyword evidence="5" id="KW-0175">Coiled coil</keyword>
<dbReference type="GO" id="GO:0042777">
    <property type="term" value="P:proton motive force-driven plasma membrane ATP synthesis"/>
    <property type="evidence" value="ECO:0007669"/>
    <property type="project" value="UniProtKB-UniRule"/>
</dbReference>
<feature type="coiled-coil region" evidence="5">
    <location>
        <begin position="30"/>
        <end position="57"/>
    </location>
</feature>
<dbReference type="RefSeq" id="WP_004078214.1">
    <property type="nucleotide sequence ID" value="NZ_CM001436.1"/>
</dbReference>
<keyword evidence="7" id="KW-1185">Reference proteome</keyword>
<keyword evidence="3 4" id="KW-0406">Ion transport</keyword>
<name>H1YZE6_9EURY</name>
<evidence type="ECO:0000256" key="1">
    <source>
        <dbReference type="ARBA" id="ARBA00005850"/>
    </source>
</evidence>
<proteinExistence type="inferred from homology"/>
<dbReference type="PATRIC" id="fig|937775.9.peg.2204"/>
<protein>
    <recommendedName>
        <fullName evidence="4">A-type ATP synthase subunit D</fullName>
    </recommendedName>
</protein>
<dbReference type="GO" id="GO:0005886">
    <property type="term" value="C:plasma membrane"/>
    <property type="evidence" value="ECO:0007669"/>
    <property type="project" value="UniProtKB-SubCell"/>
</dbReference>
<dbReference type="PANTHER" id="PTHR11671">
    <property type="entry name" value="V-TYPE ATP SYNTHASE SUBUNIT D"/>
    <property type="match status" value="1"/>
</dbReference>
<evidence type="ECO:0000313" key="6">
    <source>
        <dbReference type="EMBL" id="EHQ36055.1"/>
    </source>
</evidence>
<organism evidence="6 7">
    <name type="scientific">Methanoplanus limicola DSM 2279</name>
    <dbReference type="NCBI Taxonomy" id="937775"/>
    <lineage>
        <taxon>Archaea</taxon>
        <taxon>Methanobacteriati</taxon>
        <taxon>Methanobacteriota</taxon>
        <taxon>Stenosarchaea group</taxon>
        <taxon>Methanomicrobia</taxon>
        <taxon>Methanomicrobiales</taxon>
        <taxon>Methanomicrobiaceae</taxon>
        <taxon>Methanoplanus</taxon>
    </lineage>
</organism>
<dbReference type="InParanoid" id="H1YZE6"/>
<evidence type="ECO:0000313" key="7">
    <source>
        <dbReference type="Proteomes" id="UP000005741"/>
    </source>
</evidence>
<gene>
    <name evidence="4" type="primary">atpD</name>
    <name evidence="6" type="ORF">Metlim_1966</name>
</gene>